<comment type="caution">
    <text evidence="1">The sequence shown here is derived from an EMBL/GenBank/DDBJ whole genome shotgun (WGS) entry which is preliminary data.</text>
</comment>
<gene>
    <name evidence="1" type="ORF">HB904_03755</name>
</gene>
<reference evidence="1 2" key="1">
    <citation type="submission" date="2020-03" db="EMBL/GenBank/DDBJ databases">
        <title>Soil Listeria distribution.</title>
        <authorList>
            <person name="Liao J."/>
            <person name="Wiedmann M."/>
        </authorList>
    </citation>
    <scope>NUCLEOTIDE SEQUENCE [LARGE SCALE GENOMIC DNA]</scope>
    <source>
        <strain evidence="1 2">FSL L7-1299</strain>
    </source>
</reference>
<organism evidence="1 2">
    <name type="scientific">Listeria booriae</name>
    <dbReference type="NCBI Taxonomy" id="1552123"/>
    <lineage>
        <taxon>Bacteria</taxon>
        <taxon>Bacillati</taxon>
        <taxon>Bacillota</taxon>
        <taxon>Bacilli</taxon>
        <taxon>Bacillales</taxon>
        <taxon>Listeriaceae</taxon>
        <taxon>Listeria</taxon>
    </lineage>
</organism>
<dbReference type="AlphaFoldDB" id="A0A842A8U0"/>
<dbReference type="RefSeq" id="WP_185434184.1">
    <property type="nucleotide sequence ID" value="NZ_JAARSH010000002.1"/>
</dbReference>
<proteinExistence type="predicted"/>
<name>A0A842A8U0_9LIST</name>
<dbReference type="EMBL" id="JAARSH010000002">
    <property type="protein sequence ID" value="MBC1615286.1"/>
    <property type="molecule type" value="Genomic_DNA"/>
</dbReference>
<sequence length="146" mass="17605">MAFTHWSKLYIPVSLIREERPNSYLIRMPSESYLSGYDFFHPVKLTRRIENFMGELRTIEIAYPDAEWEFKLYKYNAKRTKTVDIIRISSYTFLEEFENKTDLNYYAMKSKQEKIDRLREARNNHHTPQVLSPEANVRIKDDLIDD</sequence>
<evidence type="ECO:0000313" key="1">
    <source>
        <dbReference type="EMBL" id="MBC1615286.1"/>
    </source>
</evidence>
<dbReference type="Proteomes" id="UP000574104">
    <property type="component" value="Unassembled WGS sequence"/>
</dbReference>
<evidence type="ECO:0000313" key="2">
    <source>
        <dbReference type="Proteomes" id="UP000574104"/>
    </source>
</evidence>
<accession>A0A842A8U0</accession>
<protein>
    <submittedName>
        <fullName evidence="1">Uncharacterized protein</fullName>
    </submittedName>
</protein>